<organism evidence="3 4">
    <name type="scientific">Pricia mediterranea</name>
    <dbReference type="NCBI Taxonomy" id="3076079"/>
    <lineage>
        <taxon>Bacteria</taxon>
        <taxon>Pseudomonadati</taxon>
        <taxon>Bacteroidota</taxon>
        <taxon>Flavobacteriia</taxon>
        <taxon>Flavobacteriales</taxon>
        <taxon>Flavobacteriaceae</taxon>
        <taxon>Pricia</taxon>
    </lineage>
</organism>
<evidence type="ECO:0000313" key="3">
    <source>
        <dbReference type="EMBL" id="MDT7830431.1"/>
    </source>
</evidence>
<proteinExistence type="predicted"/>
<keyword evidence="1" id="KW-0732">Signal</keyword>
<dbReference type="SUPFAM" id="SSF51182">
    <property type="entry name" value="RmlC-like cupins"/>
    <property type="match status" value="1"/>
</dbReference>
<dbReference type="InterPro" id="IPR011051">
    <property type="entry name" value="RmlC_Cupin_sf"/>
</dbReference>
<accession>A0ABU3LAX4</accession>
<keyword evidence="4" id="KW-1185">Reference proteome</keyword>
<dbReference type="Pfam" id="PF07883">
    <property type="entry name" value="Cupin_2"/>
    <property type="match status" value="1"/>
</dbReference>
<reference evidence="3 4" key="1">
    <citation type="submission" date="2023-09" db="EMBL/GenBank/DDBJ databases">
        <title>Novel taxa isolated from Blanes Bay.</title>
        <authorList>
            <person name="Rey-Velasco X."/>
            <person name="Lucena T."/>
        </authorList>
    </citation>
    <scope>NUCLEOTIDE SEQUENCE [LARGE SCALE GENOMIC DNA]</scope>
    <source>
        <strain evidence="3 4">S334</strain>
    </source>
</reference>
<dbReference type="InterPro" id="IPR013096">
    <property type="entry name" value="Cupin_2"/>
</dbReference>
<feature type="chain" id="PRO_5047376122" evidence="1">
    <location>
        <begin position="31"/>
        <end position="165"/>
    </location>
</feature>
<feature type="domain" description="Cupin type-2" evidence="2">
    <location>
        <begin position="79"/>
        <end position="146"/>
    </location>
</feature>
<name>A0ABU3LAX4_9FLAO</name>
<evidence type="ECO:0000259" key="2">
    <source>
        <dbReference type="Pfam" id="PF07883"/>
    </source>
</evidence>
<dbReference type="InterPro" id="IPR014710">
    <property type="entry name" value="RmlC-like_jellyroll"/>
</dbReference>
<dbReference type="RefSeq" id="WP_314016690.1">
    <property type="nucleotide sequence ID" value="NZ_JAVTTP010000001.1"/>
</dbReference>
<gene>
    <name evidence="3" type="ORF">RQM65_17310</name>
</gene>
<dbReference type="EMBL" id="JAVTTP010000001">
    <property type="protein sequence ID" value="MDT7830431.1"/>
    <property type="molecule type" value="Genomic_DNA"/>
</dbReference>
<comment type="caution">
    <text evidence="3">The sequence shown here is derived from an EMBL/GenBank/DDBJ whole genome shotgun (WGS) entry which is preliminary data.</text>
</comment>
<evidence type="ECO:0000256" key="1">
    <source>
        <dbReference type="SAM" id="SignalP"/>
    </source>
</evidence>
<sequence length="165" mass="18727">MKTINKFRLKHLFKTMLAFILVLAFNVVQGQNSDTDQKAIVWETDDSTLKWGPCPGFMPEDCRIAVLQGNPKKPNTDVFFKMQGNTTVPRHWHNSPERMVLVSGKMRVNYDGQDSEIINTGDYAYGPAERPHEATCLSDEPCILFIAFEDPIDAMPMSKTEDSKK</sequence>
<protein>
    <submittedName>
        <fullName evidence="3">Cupin domain-containing protein</fullName>
    </submittedName>
</protein>
<feature type="signal peptide" evidence="1">
    <location>
        <begin position="1"/>
        <end position="30"/>
    </location>
</feature>
<evidence type="ECO:0000313" key="4">
    <source>
        <dbReference type="Proteomes" id="UP001250656"/>
    </source>
</evidence>
<dbReference type="Proteomes" id="UP001250656">
    <property type="component" value="Unassembled WGS sequence"/>
</dbReference>
<dbReference type="Gene3D" id="2.60.120.10">
    <property type="entry name" value="Jelly Rolls"/>
    <property type="match status" value="1"/>
</dbReference>